<evidence type="ECO:0000313" key="2">
    <source>
        <dbReference type="EMBL" id="KAH3837480.1"/>
    </source>
</evidence>
<comment type="caution">
    <text evidence="2">The sequence shown here is derived from an EMBL/GenBank/DDBJ whole genome shotgun (WGS) entry which is preliminary data.</text>
</comment>
<keyword evidence="3" id="KW-1185">Reference proteome</keyword>
<feature type="region of interest" description="Disordered" evidence="1">
    <location>
        <begin position="1"/>
        <end position="27"/>
    </location>
</feature>
<dbReference type="Proteomes" id="UP000828390">
    <property type="component" value="Unassembled WGS sequence"/>
</dbReference>
<proteinExistence type="predicted"/>
<accession>A0A9D4QPC5</accession>
<reference evidence="2" key="2">
    <citation type="submission" date="2020-11" db="EMBL/GenBank/DDBJ databases">
        <authorList>
            <person name="McCartney M.A."/>
            <person name="Auch B."/>
            <person name="Kono T."/>
            <person name="Mallez S."/>
            <person name="Becker A."/>
            <person name="Gohl D.M."/>
            <person name="Silverstein K.A.T."/>
            <person name="Koren S."/>
            <person name="Bechman K.B."/>
            <person name="Herman A."/>
            <person name="Abrahante J.E."/>
            <person name="Garbe J."/>
        </authorList>
    </citation>
    <scope>NUCLEOTIDE SEQUENCE</scope>
    <source>
        <strain evidence="2">Duluth1</strain>
        <tissue evidence="2">Whole animal</tissue>
    </source>
</reference>
<evidence type="ECO:0000256" key="1">
    <source>
        <dbReference type="SAM" id="MobiDB-lite"/>
    </source>
</evidence>
<organism evidence="2 3">
    <name type="scientific">Dreissena polymorpha</name>
    <name type="common">Zebra mussel</name>
    <name type="synonym">Mytilus polymorpha</name>
    <dbReference type="NCBI Taxonomy" id="45954"/>
    <lineage>
        <taxon>Eukaryota</taxon>
        <taxon>Metazoa</taxon>
        <taxon>Spiralia</taxon>
        <taxon>Lophotrochozoa</taxon>
        <taxon>Mollusca</taxon>
        <taxon>Bivalvia</taxon>
        <taxon>Autobranchia</taxon>
        <taxon>Heteroconchia</taxon>
        <taxon>Euheterodonta</taxon>
        <taxon>Imparidentia</taxon>
        <taxon>Neoheterodontei</taxon>
        <taxon>Myida</taxon>
        <taxon>Dreissenoidea</taxon>
        <taxon>Dreissenidae</taxon>
        <taxon>Dreissena</taxon>
    </lineage>
</organism>
<feature type="compositionally biased region" description="Basic and acidic residues" evidence="1">
    <location>
        <begin position="1"/>
        <end position="24"/>
    </location>
</feature>
<evidence type="ECO:0000313" key="3">
    <source>
        <dbReference type="Proteomes" id="UP000828390"/>
    </source>
</evidence>
<name>A0A9D4QPC5_DREPO</name>
<reference evidence="2" key="1">
    <citation type="journal article" date="2019" name="bioRxiv">
        <title>The Genome of the Zebra Mussel, Dreissena polymorpha: A Resource for Invasive Species Research.</title>
        <authorList>
            <person name="McCartney M.A."/>
            <person name="Auch B."/>
            <person name="Kono T."/>
            <person name="Mallez S."/>
            <person name="Zhang Y."/>
            <person name="Obille A."/>
            <person name="Becker A."/>
            <person name="Abrahante J.E."/>
            <person name="Garbe J."/>
            <person name="Badalamenti J.P."/>
            <person name="Herman A."/>
            <person name="Mangelson H."/>
            <person name="Liachko I."/>
            <person name="Sullivan S."/>
            <person name="Sone E.D."/>
            <person name="Koren S."/>
            <person name="Silverstein K.A.T."/>
            <person name="Beckman K.B."/>
            <person name="Gohl D.M."/>
        </authorList>
    </citation>
    <scope>NUCLEOTIDE SEQUENCE</scope>
    <source>
        <strain evidence="2">Duluth1</strain>
        <tissue evidence="2">Whole animal</tissue>
    </source>
</reference>
<dbReference type="AlphaFoldDB" id="A0A9D4QPC5"/>
<sequence length="243" mass="27142">MGVASTDEHDADGGRQTERRRTADDELAMTIPRENASCIHLEKIAPSLGGHVVSLITTIKNNVLTKFHDDWPKNVTLRTVPIFSLYTYIGNCPPPGGHVFQMIMTIFELVRDIHKTNVLTNFNNDMQKRKITYPGGHETNVLTKCHEDWTKNMTSYKTSSPPGGHFHEDWATIVTSRVKTAPHPGGQPNILTNFELGRGIIQTNVLTKFHEDRTVNVALECSQAKMLTTNDGRLTKGDHKSSP</sequence>
<dbReference type="EMBL" id="JAIWYP010000004">
    <property type="protein sequence ID" value="KAH3837480.1"/>
    <property type="molecule type" value="Genomic_DNA"/>
</dbReference>
<gene>
    <name evidence="2" type="ORF">DPMN_110871</name>
</gene>
<protein>
    <submittedName>
        <fullName evidence="2">Uncharacterized protein</fullName>
    </submittedName>
</protein>